<evidence type="ECO:0000313" key="5">
    <source>
        <dbReference type="Proteomes" id="UP000318821"/>
    </source>
</evidence>
<dbReference type="GO" id="GO:0004725">
    <property type="term" value="F:protein tyrosine phosphatase activity"/>
    <property type="evidence" value="ECO:0007669"/>
    <property type="project" value="UniProtKB-EC"/>
</dbReference>
<proteinExistence type="evidence at transcript level"/>
<dbReference type="VEuPathDB" id="TriTrypDB:LDHU3_22.0390"/>
<dbReference type="PANTHER" id="PTHR31126:SF1">
    <property type="entry name" value="TYROSINE SPECIFIC PROTEIN PHOSPHATASES DOMAIN-CONTAINING PROTEIN"/>
    <property type="match status" value="1"/>
</dbReference>
<gene>
    <name evidence="2" type="primary">tyrpip22</name>
    <name evidence="4" type="ORF">CGC20_16720</name>
    <name evidence="3" type="ORF">LDHU3_22.0390</name>
</gene>
<dbReference type="EC" id="3.1.3.48" evidence="2"/>
<dbReference type="InterPro" id="IPR016130">
    <property type="entry name" value="Tyr_Pase_AS"/>
</dbReference>
<dbReference type="VEuPathDB" id="TriTrypDB:LdBPK_220120.1"/>
<dbReference type="Pfam" id="PF13350">
    <property type="entry name" value="Y_phosphatase3"/>
    <property type="match status" value="1"/>
</dbReference>
<keyword evidence="2" id="KW-0378">Hydrolase</keyword>
<dbReference type="EMBL" id="RHLD01000030">
    <property type="protein sequence ID" value="TPP54132.1"/>
    <property type="molecule type" value="Genomic_DNA"/>
</dbReference>
<dbReference type="PANTHER" id="PTHR31126">
    <property type="entry name" value="TYROSINE-PROTEIN PHOSPHATASE"/>
    <property type="match status" value="1"/>
</dbReference>
<dbReference type="SMR" id="A0A2U8T011"/>
<sequence length="258" mass="29082">MPAHKRIVEVEGLQNCRDLGGYHTRDGKHVVKYKHIYRSDNVGDVTPEGKKMLLEKLRLKYIIDFRGAEEKARSPYAFAGVTYFPIPIETCFITEHVLTKPSLDGPSAEALLRRISTTFLIDFKDVYKNFFDVFLREAKGQPVLFHCTAGKDRTGVAAALLLTALDVPAETVMEDFMLTNRCCVPPSCETVRVGNCIISKDAVNILFRAQAFFLELCFGEVCKRYGSVNAYMEKELGLGVEQLEKLRSYYVRPTSSSS</sequence>
<dbReference type="InterPro" id="IPR026893">
    <property type="entry name" value="Tyr/Ser_Pase_IphP-type"/>
</dbReference>
<reference evidence="3" key="4">
    <citation type="submission" date="2020-06" db="EMBL/GenBank/DDBJ databases">
        <authorList>
            <person name="Camacho E."/>
            <person name="Gonzalez-de la Fuente S."/>
            <person name="Rastrojo A."/>
            <person name="Peiro-Pastor R."/>
            <person name="Solana JC."/>
            <person name="Tabera L."/>
            <person name="Gamarro F."/>
            <person name="Carrasco-Ramiro F."/>
            <person name="Requena JM."/>
            <person name="Aguado B."/>
        </authorList>
    </citation>
    <scope>NUCLEOTIDE SEQUENCE</scope>
</reference>
<reference evidence="4" key="3">
    <citation type="submission" date="2019-02" db="EMBL/GenBank/DDBJ databases">
        <title>FDA dAtabase for Regulatory Grade micrObial Sequences (FDA-ARGOS): Supporting development and validation of Infectious Disease Dx tests.</title>
        <authorList>
            <person name="Duncan R."/>
            <person name="Fisher C."/>
            <person name="Tallon L.J."/>
            <person name="Sadzewicz L."/>
            <person name="Sengamalay N."/>
            <person name="Ott S."/>
            <person name="Godinez A."/>
            <person name="Nagaraj S."/>
            <person name="Nadendla S."/>
            <person name="Sichtig H."/>
        </authorList>
    </citation>
    <scope>NUCLEOTIDE SEQUENCE</scope>
    <source>
        <strain evidence="4">FDAARGOS_360</strain>
    </source>
</reference>
<organism evidence="2">
    <name type="scientific">Leishmania donovani</name>
    <dbReference type="NCBI Taxonomy" id="5661"/>
    <lineage>
        <taxon>Eukaryota</taxon>
        <taxon>Discoba</taxon>
        <taxon>Euglenozoa</taxon>
        <taxon>Kinetoplastea</taxon>
        <taxon>Metakinetoplastina</taxon>
        <taxon>Trypanosomatida</taxon>
        <taxon>Trypanosomatidae</taxon>
        <taxon>Leishmaniinae</taxon>
        <taxon>Leishmania</taxon>
    </lineage>
</organism>
<protein>
    <submittedName>
        <fullName evidence="3">Phosphoinositide_phosphatase/GeneDB:LmjF.22.0250</fullName>
    </submittedName>
    <submittedName>
        <fullName evidence="2">Phosphotyrosine and phosphoinositide phosphatase</fullName>
        <ecNumber evidence="2">3.1.3.48</ecNumber>
    </submittedName>
    <submittedName>
        <fullName evidence="4">Tyrosine phosphatase family protein</fullName>
    </submittedName>
</protein>
<dbReference type="InterPro" id="IPR000387">
    <property type="entry name" value="Tyr_Pase_dom"/>
</dbReference>
<dbReference type="PROSITE" id="PS00383">
    <property type="entry name" value="TYR_PHOSPHATASE_1"/>
    <property type="match status" value="1"/>
</dbReference>
<reference evidence="5" key="2">
    <citation type="submission" date="2019-02" db="EMBL/GenBank/DDBJ databases">
        <title>FDA dAtabase for Regulatory Grade micrObial Sequences (FDA-ARGOS): Supporting development and validation of Infectious Disease Dx tests.</title>
        <authorList>
            <person name="Duncan R."/>
            <person name="Fisher C."/>
            <person name="Tallon L."/>
            <person name="Sadzewicz L."/>
            <person name="Sengamalay N."/>
            <person name="Ott S."/>
            <person name="Godinez A."/>
            <person name="Nagaraj S."/>
            <person name="Vavikolanu K."/>
            <person name="Vyas G."/>
            <person name="Nadendla S."/>
            <person name="Aluvathingal J."/>
            <person name="Sichtig H."/>
        </authorList>
    </citation>
    <scope>NUCLEOTIDE SEQUENCE [LARGE SCALE GENOMIC DNA]</scope>
    <source>
        <strain evidence="5">FDAARGOS_360</strain>
    </source>
</reference>
<dbReference type="FunFam" id="3.90.190.10:FF:000245">
    <property type="entry name" value="Phosphoinositide phosphatase"/>
    <property type="match status" value="1"/>
</dbReference>
<dbReference type="VEuPathDB" id="TriTrypDB:LdCL_220007300"/>
<reference evidence="2" key="1">
    <citation type="submission" date="2017-07" db="EMBL/GenBank/DDBJ databases">
        <title>LdTyrPIP_22 Tyrosine and Phosphoinositide Phosphatase from Leishmania donovani, a prozoan homolog of pathogenic bacteria virulence factors.</title>
        <authorList>
            <person name="Papadaki A."/>
            <person name="Kotopouli A."/>
            <person name="Tziouvara O."/>
            <person name="Doukas A."/>
            <person name="Rios P."/>
            <person name="Tardieux I."/>
            <person name="Kohn M."/>
            <person name="Boleti H."/>
        </authorList>
    </citation>
    <scope>NUCLEOTIDE SEQUENCE</scope>
    <source>
        <strain evidence="2">LG13:MHOM/ET/0000/HUSSEN</strain>
    </source>
</reference>
<dbReference type="EMBL" id="MF461274">
    <property type="protein sequence ID" value="AWM62168.1"/>
    <property type="molecule type" value="mRNA"/>
</dbReference>
<feature type="domain" description="Tyrosine specific protein phosphatases" evidence="1">
    <location>
        <begin position="121"/>
        <end position="174"/>
    </location>
</feature>
<dbReference type="Proteomes" id="UP000318821">
    <property type="component" value="Unassembled WGS sequence"/>
</dbReference>
<dbReference type="InterPro" id="IPR029021">
    <property type="entry name" value="Prot-tyrosine_phosphatase-like"/>
</dbReference>
<evidence type="ECO:0000259" key="1">
    <source>
        <dbReference type="PROSITE" id="PS50056"/>
    </source>
</evidence>
<accession>A0A2U8T011</accession>
<evidence type="ECO:0000313" key="4">
    <source>
        <dbReference type="EMBL" id="TPP54132.1"/>
    </source>
</evidence>
<dbReference type="Proteomes" id="UP000601710">
    <property type="component" value="Chromosome 22"/>
</dbReference>
<dbReference type="EMBL" id="LR812642">
    <property type="protein sequence ID" value="CAC5429985.1"/>
    <property type="molecule type" value="Genomic_DNA"/>
</dbReference>
<dbReference type="SUPFAM" id="SSF52799">
    <property type="entry name" value="(Phosphotyrosine protein) phosphatases II"/>
    <property type="match status" value="1"/>
</dbReference>
<dbReference type="Gene3D" id="3.90.190.10">
    <property type="entry name" value="Protein tyrosine phosphatase superfamily"/>
    <property type="match status" value="1"/>
</dbReference>
<dbReference type="AlphaFoldDB" id="A0A2U8T011"/>
<evidence type="ECO:0000313" key="3">
    <source>
        <dbReference type="EMBL" id="CAC5429985.1"/>
    </source>
</evidence>
<name>A0A2U8T011_LEIDO</name>
<evidence type="ECO:0000313" key="2">
    <source>
        <dbReference type="EMBL" id="AWM62168.1"/>
    </source>
</evidence>
<dbReference type="PROSITE" id="PS50056">
    <property type="entry name" value="TYR_PHOSPHATASE_2"/>
    <property type="match status" value="1"/>
</dbReference>